<keyword evidence="2" id="KW-0813">Transport</keyword>
<dbReference type="OrthoDB" id="4505979at2759"/>
<protein>
    <recommendedName>
        <fullName evidence="7">ABC-2 type transporter transmembrane domain-containing protein</fullName>
    </recommendedName>
</protein>
<sequence length="264" mass="30213">MIDVVTGGIEAVEDEDWYQTWLESREHQDMMVELDRMIGDAAAKPPGTYDDGLRIISALSNGFSFWRIGPSVSAPNLKMFSIFSFVFLAPGVINQLQPSSSSAVYIYNAREKKSKMYSWVAFVIGLIVPEFPYRVVCTVLYFLCWYYCVRLSHDSSRAGATFRTMLCALVLFCGIFVPYTQLNVFWKYYNPFNYVVSTMLTFNPWAAEVTCNEDDQMNGTYATSQCKVFEYRSGSDFLTTLNINQYYYGWRDAAITVTPLVDML</sequence>
<evidence type="ECO:0000313" key="8">
    <source>
        <dbReference type="EMBL" id="KAF7134143.1"/>
    </source>
</evidence>
<dbReference type="GO" id="GO:0140359">
    <property type="term" value="F:ABC-type transporter activity"/>
    <property type="evidence" value="ECO:0007669"/>
    <property type="project" value="InterPro"/>
</dbReference>
<keyword evidence="10" id="KW-1185">Reference proteome</keyword>
<evidence type="ECO:0000313" key="10">
    <source>
        <dbReference type="Proteomes" id="UP000630445"/>
    </source>
</evidence>
<evidence type="ECO:0000256" key="4">
    <source>
        <dbReference type="ARBA" id="ARBA00022989"/>
    </source>
</evidence>
<dbReference type="EMBL" id="JACBAD010001759">
    <property type="protein sequence ID" value="KAF7134143.1"/>
    <property type="molecule type" value="Genomic_DNA"/>
</dbReference>
<evidence type="ECO:0000256" key="2">
    <source>
        <dbReference type="ARBA" id="ARBA00022448"/>
    </source>
</evidence>
<comment type="subcellular location">
    <subcellularLocation>
        <location evidence="1">Membrane</location>
        <topology evidence="1">Multi-pass membrane protein</topology>
    </subcellularLocation>
</comment>
<dbReference type="InterPro" id="IPR013525">
    <property type="entry name" value="ABC2_TM"/>
</dbReference>
<evidence type="ECO:0000313" key="9">
    <source>
        <dbReference type="EMBL" id="KAF7172253.1"/>
    </source>
</evidence>
<proteinExistence type="predicted"/>
<reference evidence="9" key="1">
    <citation type="submission" date="2020-06" db="EMBL/GenBank/DDBJ databases">
        <title>Draft genome sequences of strains closely related to Aspergillus parafelis and Aspergillus hiratsukae.</title>
        <authorList>
            <person name="Dos Santos R.A.C."/>
            <person name="Rivero-Menendez O."/>
            <person name="Steenwyk J.L."/>
            <person name="Mead M.E."/>
            <person name="Goldman G.H."/>
            <person name="Alastruey-Izquierdo A."/>
            <person name="Rokas A."/>
        </authorList>
    </citation>
    <scope>NUCLEOTIDE SEQUENCE</scope>
    <source>
        <strain evidence="8">CNM-CM5793</strain>
        <strain evidence="9">CNM-CM6106</strain>
    </source>
</reference>
<keyword evidence="3 6" id="KW-0812">Transmembrane</keyword>
<dbReference type="Proteomes" id="UP000662466">
    <property type="component" value="Unassembled WGS sequence"/>
</dbReference>
<dbReference type="GO" id="GO:0016020">
    <property type="term" value="C:membrane"/>
    <property type="evidence" value="ECO:0007669"/>
    <property type="project" value="UniProtKB-SubCell"/>
</dbReference>
<evidence type="ECO:0000259" key="7">
    <source>
        <dbReference type="Pfam" id="PF01061"/>
    </source>
</evidence>
<gene>
    <name evidence="8" type="ORF">CNMCM5793_005822</name>
    <name evidence="9" type="ORF">CNMCM6106_006489</name>
</gene>
<feature type="transmembrane region" description="Helical" evidence="6">
    <location>
        <begin position="160"/>
        <end position="179"/>
    </location>
</feature>
<feature type="domain" description="ABC-2 type transporter transmembrane" evidence="7">
    <location>
        <begin position="55"/>
        <end position="167"/>
    </location>
</feature>
<dbReference type="AlphaFoldDB" id="A0A8H6QFY9"/>
<evidence type="ECO:0000313" key="11">
    <source>
        <dbReference type="Proteomes" id="UP000662466"/>
    </source>
</evidence>
<dbReference type="EMBL" id="JACBAF010001874">
    <property type="protein sequence ID" value="KAF7172253.1"/>
    <property type="molecule type" value="Genomic_DNA"/>
</dbReference>
<dbReference type="Pfam" id="PF01061">
    <property type="entry name" value="ABC2_membrane"/>
    <property type="match status" value="1"/>
</dbReference>
<evidence type="ECO:0000256" key="1">
    <source>
        <dbReference type="ARBA" id="ARBA00004141"/>
    </source>
</evidence>
<comment type="caution">
    <text evidence="9">The sequence shown here is derived from an EMBL/GenBank/DDBJ whole genome shotgun (WGS) entry which is preliminary data.</text>
</comment>
<dbReference type="PANTHER" id="PTHR19241">
    <property type="entry name" value="ATP-BINDING CASSETTE TRANSPORTER"/>
    <property type="match status" value="1"/>
</dbReference>
<organism evidence="9 11">
    <name type="scientific">Aspergillus hiratsukae</name>
    <dbReference type="NCBI Taxonomy" id="1194566"/>
    <lineage>
        <taxon>Eukaryota</taxon>
        <taxon>Fungi</taxon>
        <taxon>Dikarya</taxon>
        <taxon>Ascomycota</taxon>
        <taxon>Pezizomycotina</taxon>
        <taxon>Eurotiomycetes</taxon>
        <taxon>Eurotiomycetidae</taxon>
        <taxon>Eurotiales</taxon>
        <taxon>Aspergillaceae</taxon>
        <taxon>Aspergillus</taxon>
        <taxon>Aspergillus subgen. Fumigati</taxon>
    </lineage>
</organism>
<dbReference type="Proteomes" id="UP000630445">
    <property type="component" value="Unassembled WGS sequence"/>
</dbReference>
<evidence type="ECO:0000256" key="5">
    <source>
        <dbReference type="ARBA" id="ARBA00023136"/>
    </source>
</evidence>
<keyword evidence="5 6" id="KW-0472">Membrane</keyword>
<evidence type="ECO:0000256" key="6">
    <source>
        <dbReference type="SAM" id="Phobius"/>
    </source>
</evidence>
<evidence type="ECO:0000256" key="3">
    <source>
        <dbReference type="ARBA" id="ARBA00022692"/>
    </source>
</evidence>
<feature type="transmembrane region" description="Helical" evidence="6">
    <location>
        <begin position="116"/>
        <end position="148"/>
    </location>
</feature>
<keyword evidence="4 6" id="KW-1133">Transmembrane helix</keyword>
<accession>A0A8H6QFY9</accession>
<name>A0A8H6QFY9_9EURO</name>